<organism evidence="2 3">
    <name type="scientific">Eisenbergiella porci</name>
    <dbReference type="NCBI Taxonomy" id="2652274"/>
    <lineage>
        <taxon>Bacteria</taxon>
        <taxon>Bacillati</taxon>
        <taxon>Bacillota</taxon>
        <taxon>Clostridia</taxon>
        <taxon>Lachnospirales</taxon>
        <taxon>Lachnospiraceae</taxon>
        <taxon>Eisenbergiella</taxon>
    </lineage>
</organism>
<dbReference type="SUPFAM" id="SSF55729">
    <property type="entry name" value="Acyl-CoA N-acyltransferases (Nat)"/>
    <property type="match status" value="1"/>
</dbReference>
<gene>
    <name evidence="2" type="ORF">FYJ45_22620</name>
</gene>
<dbReference type="InterPro" id="IPR000182">
    <property type="entry name" value="GNAT_dom"/>
</dbReference>
<reference evidence="2 3" key="1">
    <citation type="submission" date="2019-08" db="EMBL/GenBank/DDBJ databases">
        <title>In-depth cultivation of the pig gut microbiome towards novel bacterial diversity and tailored functional studies.</title>
        <authorList>
            <person name="Wylensek D."/>
            <person name="Hitch T.C.A."/>
            <person name="Clavel T."/>
        </authorList>
    </citation>
    <scope>NUCLEOTIDE SEQUENCE [LARGE SCALE GENOMIC DNA]</scope>
    <source>
        <strain evidence="2 3">WCA-389-WT-23B</strain>
    </source>
</reference>
<dbReference type="PROSITE" id="PS51186">
    <property type="entry name" value="GNAT"/>
    <property type="match status" value="1"/>
</dbReference>
<evidence type="ECO:0000313" key="2">
    <source>
        <dbReference type="EMBL" id="MSS90942.1"/>
    </source>
</evidence>
<evidence type="ECO:0000259" key="1">
    <source>
        <dbReference type="PROSITE" id="PS51186"/>
    </source>
</evidence>
<dbReference type="GO" id="GO:0016747">
    <property type="term" value="F:acyltransferase activity, transferring groups other than amino-acyl groups"/>
    <property type="evidence" value="ECO:0007669"/>
    <property type="project" value="InterPro"/>
</dbReference>
<accession>A0A6N7W8P3</accession>
<keyword evidence="3" id="KW-1185">Reference proteome</keyword>
<dbReference type="Pfam" id="PF08445">
    <property type="entry name" value="FR47"/>
    <property type="match status" value="1"/>
</dbReference>
<keyword evidence="2" id="KW-0808">Transferase</keyword>
<protein>
    <submittedName>
        <fullName evidence="2">GNAT family N-acetyltransferase</fullName>
    </submittedName>
</protein>
<proteinExistence type="predicted"/>
<feature type="domain" description="N-acetyltransferase" evidence="1">
    <location>
        <begin position="1"/>
        <end position="140"/>
    </location>
</feature>
<dbReference type="InterPro" id="IPR013653">
    <property type="entry name" value="GCN5-like_dom"/>
</dbReference>
<dbReference type="PANTHER" id="PTHR31143">
    <property type="match status" value="1"/>
</dbReference>
<dbReference type="Gene3D" id="3.40.630.30">
    <property type="match status" value="1"/>
</dbReference>
<dbReference type="CDD" id="cd04301">
    <property type="entry name" value="NAT_SF"/>
    <property type="match status" value="1"/>
</dbReference>
<dbReference type="InterPro" id="IPR016181">
    <property type="entry name" value="Acyl_CoA_acyltransferase"/>
</dbReference>
<dbReference type="GeneID" id="86055816"/>
<dbReference type="Proteomes" id="UP000436047">
    <property type="component" value="Unassembled WGS sequence"/>
</dbReference>
<sequence length="140" mass="15832">MLPAAPCYQEEIAQLITVMMRDADLQEPDREEARQYAEGKSVSGSLFLWENEEGKIVSMTDITHRTERYARLNAVVTAREHRGQGYAEMLVSSVTQLLLQDGLTPMLYADAGYPPSNAVYRKIGYVKQGEITEQEIFRKG</sequence>
<dbReference type="AlphaFoldDB" id="A0A6N7W8P3"/>
<evidence type="ECO:0000313" key="3">
    <source>
        <dbReference type="Proteomes" id="UP000436047"/>
    </source>
</evidence>
<dbReference type="EMBL" id="VUMI01000051">
    <property type="protein sequence ID" value="MSS90942.1"/>
    <property type="molecule type" value="Genomic_DNA"/>
</dbReference>
<dbReference type="InterPro" id="IPR027365">
    <property type="entry name" value="GNAT_acetyltra_YdfB-like"/>
</dbReference>
<name>A0A6N7W8P3_9FIRM</name>
<dbReference type="RefSeq" id="WP_154467342.1">
    <property type="nucleotide sequence ID" value="NZ_JAXDZL010000222.1"/>
</dbReference>
<dbReference type="PANTHER" id="PTHR31143:SF2">
    <property type="entry name" value="FR47-LIKE DOMAIN-CONTAINING PROTEIN-RELATED"/>
    <property type="match status" value="1"/>
</dbReference>
<comment type="caution">
    <text evidence="2">The sequence shown here is derived from an EMBL/GenBank/DDBJ whole genome shotgun (WGS) entry which is preliminary data.</text>
</comment>